<evidence type="ECO:0000256" key="1">
    <source>
        <dbReference type="SAM" id="Phobius"/>
    </source>
</evidence>
<feature type="transmembrane region" description="Helical" evidence="1">
    <location>
        <begin position="39"/>
        <end position="58"/>
    </location>
</feature>
<dbReference type="EMBL" id="CP001074">
    <property type="protein sequence ID" value="ACE89844.1"/>
    <property type="molecule type" value="Genomic_DNA"/>
</dbReference>
<accession>B3PQJ8</accession>
<keyword evidence="1" id="KW-1133">Transmembrane helix</keyword>
<proteinExistence type="predicted"/>
<dbReference type="AlphaFoldDB" id="B3PQJ8"/>
<protein>
    <submittedName>
        <fullName evidence="2">Uncharacterized protein</fullName>
    </submittedName>
</protein>
<keyword evidence="1" id="KW-0472">Membrane</keyword>
<dbReference type="Proteomes" id="UP000008817">
    <property type="component" value="Chromosome"/>
</dbReference>
<evidence type="ECO:0000313" key="3">
    <source>
        <dbReference type="Proteomes" id="UP000008817"/>
    </source>
</evidence>
<organism evidence="2 3">
    <name type="scientific">Rhizobium etli (strain CIAT 652)</name>
    <dbReference type="NCBI Taxonomy" id="491916"/>
    <lineage>
        <taxon>Bacteria</taxon>
        <taxon>Pseudomonadati</taxon>
        <taxon>Pseudomonadota</taxon>
        <taxon>Alphaproteobacteria</taxon>
        <taxon>Hyphomicrobiales</taxon>
        <taxon>Rhizobiaceae</taxon>
        <taxon>Rhizobium/Agrobacterium group</taxon>
        <taxon>Rhizobium</taxon>
    </lineage>
</organism>
<name>B3PQJ8_RHIE6</name>
<dbReference type="PROSITE" id="PS51257">
    <property type="entry name" value="PROKAR_LIPOPROTEIN"/>
    <property type="match status" value="1"/>
</dbReference>
<sequence length="68" mass="7590">MPNAREVVLWISGILGFACLATVLAIYLSKIAEIPSQEITTPLILAFTLIFVCIRLWILDRRTAQKSS</sequence>
<keyword evidence="1" id="KW-0812">Transmembrane</keyword>
<dbReference type="KEGG" id="rec:RHECIAT_CH0000857"/>
<dbReference type="HOGENOM" id="CLU_2791038_0_0_5"/>
<gene>
    <name evidence="2" type="ordered locus">RHECIAT_CH0000857</name>
</gene>
<reference evidence="2 3" key="1">
    <citation type="submission" date="2008-04" db="EMBL/GenBank/DDBJ databases">
        <title>Genome diversity and DNA divergence of Rhizobium etli.</title>
        <authorList>
            <person name="Gonzalez V."/>
            <person name="Acosta J.L."/>
            <person name="Santamaria R.I."/>
            <person name="Bustos P."/>
            <person name="Hernandez-Gonzalez I.L."/>
            <person name="Fernandez J.L."/>
            <person name="Diaz R."/>
            <person name="Flores M."/>
            <person name="Mora J."/>
            <person name="Palacios R."/>
            <person name="Davila G."/>
        </authorList>
    </citation>
    <scope>NUCLEOTIDE SEQUENCE [LARGE SCALE GENOMIC DNA]</scope>
    <source>
        <strain evidence="2 3">CIAT 652</strain>
    </source>
</reference>
<evidence type="ECO:0000313" key="2">
    <source>
        <dbReference type="EMBL" id="ACE89844.1"/>
    </source>
</evidence>
<feature type="transmembrane region" description="Helical" evidence="1">
    <location>
        <begin position="7"/>
        <end position="27"/>
    </location>
</feature>